<dbReference type="Proteomes" id="UP000199138">
    <property type="component" value="Unassembled WGS sequence"/>
</dbReference>
<keyword evidence="2" id="KW-0808">Transferase</keyword>
<dbReference type="Gene3D" id="3.90.550.10">
    <property type="entry name" value="Spore Coat Polysaccharide Biosynthesis Protein SpsA, Chain A"/>
    <property type="match status" value="1"/>
</dbReference>
<dbReference type="InterPro" id="IPR001173">
    <property type="entry name" value="Glyco_trans_2-like"/>
</dbReference>
<organism evidence="2 3">
    <name type="scientific">Pustulibacterium marinum</name>
    <dbReference type="NCBI Taxonomy" id="1224947"/>
    <lineage>
        <taxon>Bacteria</taxon>
        <taxon>Pseudomonadati</taxon>
        <taxon>Bacteroidota</taxon>
        <taxon>Flavobacteriia</taxon>
        <taxon>Flavobacteriales</taxon>
        <taxon>Flavobacteriaceae</taxon>
        <taxon>Pustulibacterium</taxon>
    </lineage>
</organism>
<sequence length="314" mass="36632">MKILVSVIIPLYNKESYIEETIDCILYQTYQNFEVIIVNDCSTDHSSFKIQNIKDKRIQMFHHQKNLGLPATRNTGISHANGDLICLLDADDLWEPSYLQTIIDLHCKFPDELFFGTDYVEKYPFGETETRKTIDSSKKNTSFVIHDFFESNLGQPIICPSSLSFKRTILSENEPIFNSAITFAEDIDFYIRYFSKYSLAYCYKPLVKHRDGNPDQMTQNNISNKNFPDFNSYQNLAEKSISLQRYIDFQRYCFAINLRMERSFGKAKQLQKDITPQHLTQKQKILLGLPFSILKAVKKVKNLLLKRNIKVSSY</sequence>
<evidence type="ECO:0000313" key="3">
    <source>
        <dbReference type="Proteomes" id="UP000199138"/>
    </source>
</evidence>
<dbReference type="PANTHER" id="PTHR43685">
    <property type="entry name" value="GLYCOSYLTRANSFERASE"/>
    <property type="match status" value="1"/>
</dbReference>
<dbReference type="EMBL" id="FPBK01000002">
    <property type="protein sequence ID" value="SFU40415.1"/>
    <property type="molecule type" value="Genomic_DNA"/>
</dbReference>
<dbReference type="SUPFAM" id="SSF53448">
    <property type="entry name" value="Nucleotide-diphospho-sugar transferases"/>
    <property type="match status" value="1"/>
</dbReference>
<evidence type="ECO:0000313" key="2">
    <source>
        <dbReference type="EMBL" id="SFU40415.1"/>
    </source>
</evidence>
<dbReference type="CDD" id="cd00761">
    <property type="entry name" value="Glyco_tranf_GTA_type"/>
    <property type="match status" value="1"/>
</dbReference>
<gene>
    <name evidence="2" type="ORF">SAMN05216480_102289</name>
</gene>
<name>A0A1I7FW38_9FLAO</name>
<dbReference type="AlphaFoldDB" id="A0A1I7FW38"/>
<protein>
    <submittedName>
        <fullName evidence="2">Glycosyl transferase family 2</fullName>
    </submittedName>
</protein>
<dbReference type="STRING" id="1224947.SAMN05216480_102289"/>
<proteinExistence type="predicted"/>
<evidence type="ECO:0000259" key="1">
    <source>
        <dbReference type="Pfam" id="PF00535"/>
    </source>
</evidence>
<dbReference type="InterPro" id="IPR029044">
    <property type="entry name" value="Nucleotide-diphossugar_trans"/>
</dbReference>
<feature type="domain" description="Glycosyltransferase 2-like" evidence="1">
    <location>
        <begin position="6"/>
        <end position="170"/>
    </location>
</feature>
<dbReference type="OrthoDB" id="6307329at2"/>
<keyword evidence="3" id="KW-1185">Reference proteome</keyword>
<reference evidence="2 3" key="1">
    <citation type="submission" date="2016-10" db="EMBL/GenBank/DDBJ databases">
        <authorList>
            <person name="de Groot N.N."/>
        </authorList>
    </citation>
    <scope>NUCLEOTIDE SEQUENCE [LARGE SCALE GENOMIC DNA]</scope>
    <source>
        <strain evidence="2 3">CGMCC 1.12333</strain>
    </source>
</reference>
<dbReference type="RefSeq" id="WP_093024031.1">
    <property type="nucleotide sequence ID" value="NZ_FPBK01000002.1"/>
</dbReference>
<accession>A0A1I7FW38</accession>
<dbReference type="InterPro" id="IPR050834">
    <property type="entry name" value="Glycosyltransf_2"/>
</dbReference>
<dbReference type="GO" id="GO:0016740">
    <property type="term" value="F:transferase activity"/>
    <property type="evidence" value="ECO:0007669"/>
    <property type="project" value="UniProtKB-KW"/>
</dbReference>
<dbReference type="PANTHER" id="PTHR43685:SF11">
    <property type="entry name" value="GLYCOSYLTRANSFERASE TAGX-RELATED"/>
    <property type="match status" value="1"/>
</dbReference>
<dbReference type="Pfam" id="PF00535">
    <property type="entry name" value="Glycos_transf_2"/>
    <property type="match status" value="1"/>
</dbReference>